<dbReference type="Gene3D" id="2.60.40.10">
    <property type="entry name" value="Immunoglobulins"/>
    <property type="match status" value="1"/>
</dbReference>
<name>A0ABN7NVS8_TIMPD</name>
<organism evidence="1 2">
    <name type="scientific">Timema podura</name>
    <name type="common">Walking stick</name>
    <dbReference type="NCBI Taxonomy" id="61482"/>
    <lineage>
        <taxon>Eukaryota</taxon>
        <taxon>Metazoa</taxon>
        <taxon>Ecdysozoa</taxon>
        <taxon>Arthropoda</taxon>
        <taxon>Hexapoda</taxon>
        <taxon>Insecta</taxon>
        <taxon>Pterygota</taxon>
        <taxon>Neoptera</taxon>
        <taxon>Polyneoptera</taxon>
        <taxon>Phasmatodea</taxon>
        <taxon>Timematodea</taxon>
        <taxon>Timematoidea</taxon>
        <taxon>Timematidae</taxon>
        <taxon>Timema</taxon>
    </lineage>
</organism>
<gene>
    <name evidence="1" type="ORF">TPAB3V08_LOCUS6819</name>
</gene>
<reference evidence="1" key="1">
    <citation type="submission" date="2021-03" db="EMBL/GenBank/DDBJ databases">
        <authorList>
            <person name="Tran Van P."/>
        </authorList>
    </citation>
    <scope>NUCLEOTIDE SEQUENCE</scope>
</reference>
<proteinExistence type="predicted"/>
<sequence length="93" mass="10492">MLDVPIVNLELGSNLNATTIREGVDVYFDCSIKSNPWVYKVSWRHNEGEGRGVTSQPTKVSFRANKKKWITETVDGASYREGLAEISVFSRKI</sequence>
<evidence type="ECO:0008006" key="3">
    <source>
        <dbReference type="Google" id="ProtNLM"/>
    </source>
</evidence>
<dbReference type="PANTHER" id="PTHR23278">
    <property type="entry name" value="SIDESTEP PROTEIN"/>
    <property type="match status" value="1"/>
</dbReference>
<dbReference type="PANTHER" id="PTHR23278:SF30">
    <property type="entry name" value="SIDESTEP VIII, ISOFORM B"/>
    <property type="match status" value="1"/>
</dbReference>
<dbReference type="EMBL" id="CAJPIN010010724">
    <property type="protein sequence ID" value="CAG2059860.1"/>
    <property type="molecule type" value="Genomic_DNA"/>
</dbReference>
<evidence type="ECO:0000313" key="2">
    <source>
        <dbReference type="Proteomes" id="UP001153148"/>
    </source>
</evidence>
<keyword evidence="2" id="KW-1185">Reference proteome</keyword>
<comment type="caution">
    <text evidence="1">The sequence shown here is derived from an EMBL/GenBank/DDBJ whole genome shotgun (WGS) entry which is preliminary data.</text>
</comment>
<evidence type="ECO:0000313" key="1">
    <source>
        <dbReference type="EMBL" id="CAG2059860.1"/>
    </source>
</evidence>
<dbReference type="InterPro" id="IPR013783">
    <property type="entry name" value="Ig-like_fold"/>
</dbReference>
<protein>
    <recommendedName>
        <fullName evidence="3">Ig-like domain-containing protein</fullName>
    </recommendedName>
</protein>
<accession>A0ABN7NVS8</accession>
<dbReference type="Proteomes" id="UP001153148">
    <property type="component" value="Unassembled WGS sequence"/>
</dbReference>